<dbReference type="SUPFAM" id="SSF51735">
    <property type="entry name" value="NAD(P)-binding Rossmann-fold domains"/>
    <property type="match status" value="1"/>
</dbReference>
<evidence type="ECO:0000256" key="1">
    <source>
        <dbReference type="ARBA" id="ARBA00022670"/>
    </source>
</evidence>
<dbReference type="Gene3D" id="3.90.180.10">
    <property type="entry name" value="Medium-chain alcohol dehydrogenases, catalytic domain"/>
    <property type="match status" value="1"/>
</dbReference>
<dbReference type="InterPro" id="IPR051397">
    <property type="entry name" value="Zn-ADH-like_protein"/>
</dbReference>
<dbReference type="InterPro" id="IPR037518">
    <property type="entry name" value="MPN"/>
</dbReference>
<dbReference type="InterPro" id="IPR036291">
    <property type="entry name" value="NAD(P)-bd_dom_sf"/>
</dbReference>
<feature type="domain" description="MPN" evidence="7">
    <location>
        <begin position="30"/>
        <end position="167"/>
    </location>
</feature>
<dbReference type="InterPro" id="IPR011032">
    <property type="entry name" value="GroES-like_sf"/>
</dbReference>
<dbReference type="Pfam" id="PF23594">
    <property type="entry name" value="RPN11_C"/>
    <property type="match status" value="1"/>
</dbReference>
<feature type="region of interest" description="Disordered" evidence="6">
    <location>
        <begin position="474"/>
        <end position="514"/>
    </location>
</feature>
<dbReference type="WBParaSite" id="MBELARI_LOCUS7986">
    <property type="protein sequence ID" value="MBELARI_LOCUS7986"/>
    <property type="gene ID" value="MBELARI_LOCUS7986"/>
</dbReference>
<evidence type="ECO:0000313" key="9">
    <source>
        <dbReference type="WBParaSite" id="MBELARI_LOCUS7986"/>
    </source>
</evidence>
<dbReference type="Gene3D" id="3.40.50.720">
    <property type="entry name" value="NAD(P)-binding Rossmann-like Domain"/>
    <property type="match status" value="1"/>
</dbReference>
<dbReference type="SMART" id="SM00829">
    <property type="entry name" value="PKS_ER"/>
    <property type="match status" value="1"/>
</dbReference>
<dbReference type="Gene3D" id="3.40.1690.20">
    <property type="match status" value="1"/>
</dbReference>
<keyword evidence="5" id="KW-0482">Metalloprotease</keyword>
<dbReference type="InterPro" id="IPR056263">
    <property type="entry name" value="RPN11_C"/>
</dbReference>
<dbReference type="GO" id="GO:0046872">
    <property type="term" value="F:metal ion binding"/>
    <property type="evidence" value="ECO:0007669"/>
    <property type="project" value="UniProtKB-KW"/>
</dbReference>
<proteinExistence type="predicted"/>
<evidence type="ECO:0000256" key="2">
    <source>
        <dbReference type="ARBA" id="ARBA00022723"/>
    </source>
</evidence>
<protein>
    <recommendedName>
        <fullName evidence="7">MPN domain-containing protein</fullName>
    </recommendedName>
</protein>
<dbReference type="SUPFAM" id="SSF50129">
    <property type="entry name" value="GroES-like"/>
    <property type="match status" value="1"/>
</dbReference>
<dbReference type="Pfam" id="PF00107">
    <property type="entry name" value="ADH_zinc_N"/>
    <property type="match status" value="1"/>
</dbReference>
<feature type="compositionally biased region" description="Basic and acidic residues" evidence="6">
    <location>
        <begin position="483"/>
        <end position="514"/>
    </location>
</feature>
<evidence type="ECO:0000259" key="7">
    <source>
        <dbReference type="PROSITE" id="PS50249"/>
    </source>
</evidence>
<keyword evidence="1" id="KW-0645">Protease</keyword>
<reference evidence="9" key="1">
    <citation type="submission" date="2024-02" db="UniProtKB">
        <authorList>
            <consortium name="WormBaseParasite"/>
        </authorList>
    </citation>
    <scope>IDENTIFICATION</scope>
</reference>
<accession>A0AAF3FLH9</accession>
<sequence>MDRLLRLGAHALQANATPTDSNQVDTSETVYISSLALLKMLKHGRAGVPMEVMGLMLGEFVDDYTVNVIDVFAMPQSGTGVSVEAVDPVFQAKMLDMLKQTGRPEMVVGCPSKREKMSERELEIKNVGKMDPKRHLGELVNQLMADNLVQGLCGIIDAESFELAGNVKKVGEKVQKWKASDRVLVLRRHGTGGFAEECIVKEHDLIYNLPFSINYETAAAVAVTYGTAYVSLANMARERQGSSVLVLSARGTMGFAAIDLAQNVFAAQVFAASDDEEKLEKLRTTGVQRTINWEKEDLVKVIRKDTFNEGVDVVVDTVGGKVFHTALESLKKGGHLVSLSFASGEIPSVSLLDLHRLQATVTGVWLGGRTASEIDAIMSTIIGLFDEGYLSARIEAKYGLDQDVLDVKEVMHENNMHKAIVEPGTSSLEFYVLTAKPNQLQVRCHSRFVISMEKALNHLENIVYARQARNGDRLKNAQRLRSQKRDEQNEKTTSESEESSDNKDKEENEQEKKAEEMARKISRLFAVALFCAGILYMINSSGDIGNSVDEISWTTFTEQMLPTKAIREIVVFNEKEIAILHIWSDARGLDGEKLKPVYKLRVPSISRLESELRAAEAALNMPPEYWIPVKYKRLDEM</sequence>
<keyword evidence="2" id="KW-0479">Metal-binding</keyword>
<dbReference type="AlphaFoldDB" id="A0AAF3FLH9"/>
<evidence type="ECO:0000256" key="4">
    <source>
        <dbReference type="ARBA" id="ARBA00022833"/>
    </source>
</evidence>
<dbReference type="PANTHER" id="PTHR43677:SF4">
    <property type="entry name" value="QUINONE OXIDOREDUCTASE-LIKE PROTEIN 2"/>
    <property type="match status" value="1"/>
</dbReference>
<evidence type="ECO:0000256" key="5">
    <source>
        <dbReference type="ARBA" id="ARBA00023049"/>
    </source>
</evidence>
<dbReference type="SMART" id="SM00232">
    <property type="entry name" value="JAB_MPN"/>
    <property type="match status" value="1"/>
</dbReference>
<dbReference type="Gene3D" id="3.40.140.10">
    <property type="entry name" value="Cytidine Deaminase, domain 2"/>
    <property type="match status" value="1"/>
</dbReference>
<dbReference type="Proteomes" id="UP000887575">
    <property type="component" value="Unassembled WGS sequence"/>
</dbReference>
<dbReference type="GO" id="GO:0006508">
    <property type="term" value="P:proteolysis"/>
    <property type="evidence" value="ECO:0007669"/>
    <property type="project" value="UniProtKB-KW"/>
</dbReference>
<evidence type="ECO:0000256" key="6">
    <source>
        <dbReference type="SAM" id="MobiDB-lite"/>
    </source>
</evidence>
<keyword evidence="3" id="KW-0378">Hydrolase</keyword>
<dbReference type="SUPFAM" id="SSF102712">
    <property type="entry name" value="JAB1/MPN domain"/>
    <property type="match status" value="1"/>
</dbReference>
<name>A0AAF3FLH9_9BILA</name>
<dbReference type="PROSITE" id="PS50249">
    <property type="entry name" value="MPN"/>
    <property type="match status" value="1"/>
</dbReference>
<dbReference type="GO" id="GO:0008237">
    <property type="term" value="F:metallopeptidase activity"/>
    <property type="evidence" value="ECO:0007669"/>
    <property type="project" value="UniProtKB-KW"/>
</dbReference>
<keyword evidence="4" id="KW-0862">Zinc</keyword>
<dbReference type="InterPro" id="IPR013149">
    <property type="entry name" value="ADH-like_C"/>
</dbReference>
<keyword evidence="8" id="KW-1185">Reference proteome</keyword>
<dbReference type="PANTHER" id="PTHR43677">
    <property type="entry name" value="SHORT-CHAIN DEHYDROGENASE/REDUCTASE"/>
    <property type="match status" value="1"/>
</dbReference>
<dbReference type="Pfam" id="PF01398">
    <property type="entry name" value="JAB"/>
    <property type="match status" value="1"/>
</dbReference>
<dbReference type="InterPro" id="IPR000555">
    <property type="entry name" value="JAMM/MPN+_dom"/>
</dbReference>
<dbReference type="InterPro" id="IPR020843">
    <property type="entry name" value="ER"/>
</dbReference>
<organism evidence="8 9">
    <name type="scientific">Mesorhabditis belari</name>
    <dbReference type="NCBI Taxonomy" id="2138241"/>
    <lineage>
        <taxon>Eukaryota</taxon>
        <taxon>Metazoa</taxon>
        <taxon>Ecdysozoa</taxon>
        <taxon>Nematoda</taxon>
        <taxon>Chromadorea</taxon>
        <taxon>Rhabditida</taxon>
        <taxon>Rhabditina</taxon>
        <taxon>Rhabditomorpha</taxon>
        <taxon>Rhabditoidea</taxon>
        <taxon>Rhabditidae</taxon>
        <taxon>Mesorhabditinae</taxon>
        <taxon>Mesorhabditis</taxon>
    </lineage>
</organism>
<evidence type="ECO:0000313" key="8">
    <source>
        <dbReference type="Proteomes" id="UP000887575"/>
    </source>
</evidence>
<dbReference type="GO" id="GO:0016491">
    <property type="term" value="F:oxidoreductase activity"/>
    <property type="evidence" value="ECO:0007669"/>
    <property type="project" value="InterPro"/>
</dbReference>
<dbReference type="GO" id="GO:0005739">
    <property type="term" value="C:mitochondrion"/>
    <property type="evidence" value="ECO:0007669"/>
    <property type="project" value="TreeGrafter"/>
</dbReference>
<evidence type="ECO:0000256" key="3">
    <source>
        <dbReference type="ARBA" id="ARBA00022801"/>
    </source>
</evidence>